<dbReference type="Pfam" id="PF07715">
    <property type="entry name" value="Plug"/>
    <property type="match status" value="1"/>
</dbReference>
<comment type="caution">
    <text evidence="13">The sequence shown here is derived from an EMBL/GenBank/DDBJ whole genome shotgun (WGS) entry which is preliminary data.</text>
</comment>
<evidence type="ECO:0000256" key="7">
    <source>
        <dbReference type="ARBA" id="ARBA00023237"/>
    </source>
</evidence>
<dbReference type="SUPFAM" id="SSF49464">
    <property type="entry name" value="Carboxypeptidase regulatory domain-like"/>
    <property type="match status" value="1"/>
</dbReference>
<keyword evidence="3 8" id="KW-1134">Transmembrane beta strand</keyword>
<evidence type="ECO:0000256" key="4">
    <source>
        <dbReference type="ARBA" id="ARBA00022692"/>
    </source>
</evidence>
<dbReference type="RefSeq" id="WP_196286523.1">
    <property type="nucleotide sequence ID" value="NZ_JADQDP010000002.1"/>
</dbReference>
<evidence type="ECO:0000256" key="5">
    <source>
        <dbReference type="ARBA" id="ARBA00023077"/>
    </source>
</evidence>
<evidence type="ECO:0000256" key="6">
    <source>
        <dbReference type="ARBA" id="ARBA00023136"/>
    </source>
</evidence>
<dbReference type="InterPro" id="IPR036942">
    <property type="entry name" value="Beta-barrel_TonB_sf"/>
</dbReference>
<dbReference type="EMBL" id="JADQDP010000002">
    <property type="protein sequence ID" value="MBF9142205.1"/>
    <property type="molecule type" value="Genomic_DNA"/>
</dbReference>
<dbReference type="PROSITE" id="PS52016">
    <property type="entry name" value="TONB_DEPENDENT_REC_3"/>
    <property type="match status" value="1"/>
</dbReference>
<dbReference type="InterPro" id="IPR000531">
    <property type="entry name" value="Beta-barrel_TonB"/>
</dbReference>
<evidence type="ECO:0000256" key="1">
    <source>
        <dbReference type="ARBA" id="ARBA00004571"/>
    </source>
</evidence>
<accession>A0A931BE49</accession>
<organism evidence="13 14">
    <name type="scientific">Hymenobacter properus</name>
    <dbReference type="NCBI Taxonomy" id="2791026"/>
    <lineage>
        <taxon>Bacteria</taxon>
        <taxon>Pseudomonadati</taxon>
        <taxon>Bacteroidota</taxon>
        <taxon>Cytophagia</taxon>
        <taxon>Cytophagales</taxon>
        <taxon>Hymenobacteraceae</taxon>
        <taxon>Hymenobacter</taxon>
    </lineage>
</organism>
<name>A0A931BE49_9BACT</name>
<dbReference type="GO" id="GO:0009279">
    <property type="term" value="C:cell outer membrane"/>
    <property type="evidence" value="ECO:0007669"/>
    <property type="project" value="UniProtKB-SubCell"/>
</dbReference>
<dbReference type="InterPro" id="IPR037066">
    <property type="entry name" value="Plug_dom_sf"/>
</dbReference>
<feature type="chain" id="PRO_5037618929" evidence="10">
    <location>
        <begin position="23"/>
        <end position="1073"/>
    </location>
</feature>
<dbReference type="InterPro" id="IPR012910">
    <property type="entry name" value="Plug_dom"/>
</dbReference>
<dbReference type="Proteomes" id="UP000645610">
    <property type="component" value="Unassembled WGS sequence"/>
</dbReference>
<evidence type="ECO:0000256" key="2">
    <source>
        <dbReference type="ARBA" id="ARBA00022448"/>
    </source>
</evidence>
<evidence type="ECO:0000259" key="11">
    <source>
        <dbReference type="Pfam" id="PF00593"/>
    </source>
</evidence>
<keyword evidence="14" id="KW-1185">Reference proteome</keyword>
<dbReference type="FunFam" id="2.170.130.10:FF:000008">
    <property type="entry name" value="SusC/RagA family TonB-linked outer membrane protein"/>
    <property type="match status" value="1"/>
</dbReference>
<proteinExistence type="inferred from homology"/>
<dbReference type="InterPro" id="IPR039426">
    <property type="entry name" value="TonB-dep_rcpt-like"/>
</dbReference>
<sequence>MRRTLLHLITPLTVLTTHVAWAQDRTVTGTVAGADGASIPGVTVLVKGTKLGTSTDADGKFSIAAPSTASTLVFSYVGYATQEIAIGDRTNVSVKLATDTKGLDEVVVVGYGTQARRDLTGSVASISGKEIATAPVQSFDQALQGRAPGVNITTPNGVLNNPPVIRIRGVNSINLSSAPLIVIDGIPAFSGNNSALNSVPNNPLSNLNPADIESMEVLKDASASAIYGSRAAGGVILVTTKKGRKGQSHVNYDTWVGWSKPVRLYNVLGAQDYVTIKNEAVRNLNANRRAINQPATNVEGFKLADANGNAADTRWYDYIYRTGFSQSHNLNFSGGTEKTSFFSSVGYTKQKGMIVNNDFQRISARLNVDHKVFSRFTVGMRVGYSGTQNSSPNTGSVGDNSFGSAGLGRVPILLPPNIAPYNPDGTPNVSGTSIGAGPNLNPSNGAPFVVGFINPVVDIANNRFTSDGNQIEGSVYADLELLKGLNLRTTYGVNNISFEDKAFYTPRAGSLTPAGEADNYYRTNKRWNWQNTLQYDRTVGENHNFSLLLGNEQQNTDIQRWGASRTSIADDFFTTFQGGYTNIASSGQFQGTNYLVSFFGRLNYNYARKYLATVNVRRDGYSAFAKKYGNFYGASLGYVVSEEGFWKNSSFAQTFSFLKLTGSYGSVGNNQGIGDFGFLQTYSSGLYGSNATLYFSAAGNPNLTWETSKKSDVGLAFGFFQDRLRGDFSYYSNLVDGLILDVPQAPSKGIPNVANSGTAAPGTLGNVLASNVGSMRNRGIELNLTYNAFQGKDFTWTVSGNLTTLQNRVLTLATEGQRIGTATGGLETSNFTEVGHSVGEILAVRSLGVNPANGRRMIQKADGTVVEYNHQGTTGPGSTGWTIKGTDTNTTAPTQLVDGVYFGPTLPTFYGGLDNTFRYKAFDLGVFIQYSGGNYIYNGTKSGLHDQRFWNNEVDIMDRWTESNTNAKWPRVVYGDNVSNGSALVMSSNVEKGDFARVRQLSLGYNFGQTLLTRVNVASARLYVQVQNAFLLTKYSGIDPEISTNGANNTGAGVDRNSVGQARTYTVGFNIGF</sequence>
<dbReference type="InterPro" id="IPR023997">
    <property type="entry name" value="TonB-dep_OMP_SusC/RagA_CS"/>
</dbReference>
<reference evidence="13 14" key="1">
    <citation type="submission" date="2020-11" db="EMBL/GenBank/DDBJ databases">
        <authorList>
            <person name="Kim M.K."/>
        </authorList>
    </citation>
    <scope>NUCLEOTIDE SEQUENCE [LARGE SCALE GENOMIC DNA]</scope>
    <source>
        <strain evidence="13 14">BT439</strain>
    </source>
</reference>
<evidence type="ECO:0000313" key="13">
    <source>
        <dbReference type="EMBL" id="MBF9142205.1"/>
    </source>
</evidence>
<protein>
    <submittedName>
        <fullName evidence="13">TonB-dependent receptor</fullName>
    </submittedName>
</protein>
<feature type="domain" description="TonB-dependent receptor-like beta-barrel" evidence="11">
    <location>
        <begin position="437"/>
        <end position="1028"/>
    </location>
</feature>
<comment type="similarity">
    <text evidence="8 9">Belongs to the TonB-dependent receptor family.</text>
</comment>
<dbReference type="Gene3D" id="2.60.40.1120">
    <property type="entry name" value="Carboxypeptidase-like, regulatory domain"/>
    <property type="match status" value="1"/>
</dbReference>
<dbReference type="Pfam" id="PF13715">
    <property type="entry name" value="CarbopepD_reg_2"/>
    <property type="match status" value="1"/>
</dbReference>
<keyword evidence="5 9" id="KW-0798">TonB box</keyword>
<dbReference type="Pfam" id="PF00593">
    <property type="entry name" value="TonB_dep_Rec_b-barrel"/>
    <property type="match status" value="1"/>
</dbReference>
<evidence type="ECO:0000256" key="9">
    <source>
        <dbReference type="RuleBase" id="RU003357"/>
    </source>
</evidence>
<dbReference type="NCBIfam" id="TIGR04057">
    <property type="entry name" value="SusC_RagA_signa"/>
    <property type="match status" value="1"/>
</dbReference>
<dbReference type="NCBIfam" id="TIGR04056">
    <property type="entry name" value="OMP_RagA_SusC"/>
    <property type="match status" value="1"/>
</dbReference>
<dbReference type="Gene3D" id="2.40.170.20">
    <property type="entry name" value="TonB-dependent receptor, beta-barrel domain"/>
    <property type="match status" value="1"/>
</dbReference>
<evidence type="ECO:0000313" key="14">
    <source>
        <dbReference type="Proteomes" id="UP000645610"/>
    </source>
</evidence>
<evidence type="ECO:0000256" key="10">
    <source>
        <dbReference type="SAM" id="SignalP"/>
    </source>
</evidence>
<comment type="subcellular location">
    <subcellularLocation>
        <location evidence="1 8">Cell outer membrane</location>
        <topology evidence="1 8">Multi-pass membrane protein</topology>
    </subcellularLocation>
</comment>
<dbReference type="InterPro" id="IPR023996">
    <property type="entry name" value="TonB-dep_OMP_SusC/RagA"/>
</dbReference>
<evidence type="ECO:0000259" key="12">
    <source>
        <dbReference type="Pfam" id="PF07715"/>
    </source>
</evidence>
<keyword evidence="7 8" id="KW-0998">Cell outer membrane</keyword>
<keyword evidence="4 8" id="KW-0812">Transmembrane</keyword>
<keyword evidence="10" id="KW-0732">Signal</keyword>
<dbReference type="SUPFAM" id="SSF56935">
    <property type="entry name" value="Porins"/>
    <property type="match status" value="1"/>
</dbReference>
<evidence type="ECO:0000256" key="3">
    <source>
        <dbReference type="ARBA" id="ARBA00022452"/>
    </source>
</evidence>
<dbReference type="InterPro" id="IPR008969">
    <property type="entry name" value="CarboxyPept-like_regulatory"/>
</dbReference>
<dbReference type="Gene3D" id="2.170.130.10">
    <property type="entry name" value="TonB-dependent receptor, plug domain"/>
    <property type="match status" value="1"/>
</dbReference>
<keyword evidence="13" id="KW-0675">Receptor</keyword>
<feature type="domain" description="TonB-dependent receptor plug" evidence="12">
    <location>
        <begin position="116"/>
        <end position="235"/>
    </location>
</feature>
<feature type="signal peptide" evidence="10">
    <location>
        <begin position="1"/>
        <end position="22"/>
    </location>
</feature>
<dbReference type="AlphaFoldDB" id="A0A931BE49"/>
<keyword evidence="6 8" id="KW-0472">Membrane</keyword>
<gene>
    <name evidence="13" type="ORF">I2I01_11195</name>
</gene>
<keyword evidence="2 8" id="KW-0813">Transport</keyword>
<evidence type="ECO:0000256" key="8">
    <source>
        <dbReference type="PROSITE-ProRule" id="PRU01360"/>
    </source>
</evidence>